<dbReference type="HOGENOM" id="CLU_000445_90_10_11"/>
<evidence type="ECO:0000313" key="8">
    <source>
        <dbReference type="EMBL" id="ACZ23194.1"/>
    </source>
</evidence>
<keyword evidence="2" id="KW-0805">Transcription regulation</keyword>
<evidence type="ECO:0000313" key="9">
    <source>
        <dbReference type="Proteomes" id="UP000000322"/>
    </source>
</evidence>
<evidence type="ECO:0000256" key="5">
    <source>
        <dbReference type="PROSITE-ProRule" id="PRU00169"/>
    </source>
</evidence>
<dbReference type="SUPFAM" id="SSF46894">
    <property type="entry name" value="C-terminal effector domain of the bipartite response regulators"/>
    <property type="match status" value="1"/>
</dbReference>
<dbReference type="PROSITE" id="PS50110">
    <property type="entry name" value="RESPONSE_REGULATORY"/>
    <property type="match status" value="1"/>
</dbReference>
<keyword evidence="1 5" id="KW-0597">Phosphoprotein</keyword>
<keyword evidence="4" id="KW-0804">Transcription</keyword>
<dbReference type="InterPro" id="IPR011006">
    <property type="entry name" value="CheY-like_superfamily"/>
</dbReference>
<evidence type="ECO:0000256" key="2">
    <source>
        <dbReference type="ARBA" id="ARBA00023015"/>
    </source>
</evidence>
<dbReference type="InterPro" id="IPR000792">
    <property type="entry name" value="Tscrpt_reg_LuxR_C"/>
</dbReference>
<dbReference type="PANTHER" id="PTHR43214">
    <property type="entry name" value="TWO-COMPONENT RESPONSE REGULATOR"/>
    <property type="match status" value="1"/>
</dbReference>
<dbReference type="KEGG" id="ske:Sked_32990"/>
<dbReference type="GO" id="GO:0003677">
    <property type="term" value="F:DNA binding"/>
    <property type="evidence" value="ECO:0007669"/>
    <property type="project" value="UniProtKB-KW"/>
</dbReference>
<reference evidence="8 9" key="1">
    <citation type="journal article" date="2009" name="Stand. Genomic Sci.">
        <title>Complete genome sequence of Sanguibacter keddieii type strain (ST-74).</title>
        <authorList>
            <person name="Ivanova N."/>
            <person name="Sikorski J."/>
            <person name="Sims D."/>
            <person name="Brettin T."/>
            <person name="Detter J.C."/>
            <person name="Han C."/>
            <person name="Lapidus A."/>
            <person name="Copeland A."/>
            <person name="Glavina Del Rio T."/>
            <person name="Nolan M."/>
            <person name="Chen F."/>
            <person name="Lucas S."/>
            <person name="Tice H."/>
            <person name="Cheng J.F."/>
            <person name="Bruce D."/>
            <person name="Goodwin L."/>
            <person name="Pitluck S."/>
            <person name="Pati A."/>
            <person name="Mavromatis K."/>
            <person name="Chen A."/>
            <person name="Palaniappan K."/>
            <person name="D'haeseleer P."/>
            <person name="Chain P."/>
            <person name="Bristow J."/>
            <person name="Eisen J.A."/>
            <person name="Markowitz V."/>
            <person name="Hugenholtz P."/>
            <person name="Goker M."/>
            <person name="Pukall R."/>
            <person name="Klenk H.P."/>
            <person name="Kyrpides N.C."/>
        </authorList>
    </citation>
    <scope>NUCLEOTIDE SEQUENCE [LARGE SCALE GENOMIC DNA]</scope>
    <source>
        <strain evidence="9">ATCC 51767 / DSM 10542 / NCFB 3025 / ST-74</strain>
    </source>
</reference>
<organism evidence="8 9">
    <name type="scientific">Sanguibacter keddieii (strain ATCC 51767 / DSM 10542 / NCFB 3025 / ST-74)</name>
    <dbReference type="NCBI Taxonomy" id="446469"/>
    <lineage>
        <taxon>Bacteria</taxon>
        <taxon>Bacillati</taxon>
        <taxon>Actinomycetota</taxon>
        <taxon>Actinomycetes</taxon>
        <taxon>Micrococcales</taxon>
        <taxon>Sanguibacteraceae</taxon>
        <taxon>Sanguibacter</taxon>
    </lineage>
</organism>
<accession>D1BDX3</accession>
<protein>
    <submittedName>
        <fullName evidence="8">Response regulator containing a CheY-like receiver domain and an HTH DNA-binding domain</fullName>
    </submittedName>
</protein>
<dbReference type="PROSITE" id="PS00622">
    <property type="entry name" value="HTH_LUXR_1"/>
    <property type="match status" value="1"/>
</dbReference>
<dbReference type="SMART" id="SM00448">
    <property type="entry name" value="REC"/>
    <property type="match status" value="1"/>
</dbReference>
<dbReference type="CDD" id="cd17535">
    <property type="entry name" value="REC_NarL-like"/>
    <property type="match status" value="1"/>
</dbReference>
<dbReference type="PRINTS" id="PR00038">
    <property type="entry name" value="HTHLUXR"/>
</dbReference>
<feature type="modified residue" description="4-aspartylphosphate" evidence="5">
    <location>
        <position position="55"/>
    </location>
</feature>
<dbReference type="InterPro" id="IPR001789">
    <property type="entry name" value="Sig_transdc_resp-reg_receiver"/>
</dbReference>
<dbReference type="Proteomes" id="UP000000322">
    <property type="component" value="Chromosome"/>
</dbReference>
<dbReference type="InterPro" id="IPR058245">
    <property type="entry name" value="NreC/VraR/RcsB-like_REC"/>
</dbReference>
<dbReference type="PROSITE" id="PS50043">
    <property type="entry name" value="HTH_LUXR_2"/>
    <property type="match status" value="1"/>
</dbReference>
<sequence length="217" mass="23111">MRTRVLVVDDHEVVRRGLMTLIDLEETMETVGEASCGQDGIDLAVSLAPDVVLMDVQLPDVDGITAARTIIESTSCKVVMLTALADEEVVYGGLRAGVSGFLLKVAPSHELIEAVSLAAQGKAHLHADVTGIVIDRFTSAPETRLRDDLVGALTDREREVLVALAEGQSNTEIAESLHLSETTVKSHVSHIFTKTGARDRAQAVGIAYESGLITPGM</sequence>
<gene>
    <name evidence="8" type="ordered locus">Sked_32990</name>
</gene>
<dbReference type="GO" id="GO:0000160">
    <property type="term" value="P:phosphorelay signal transduction system"/>
    <property type="evidence" value="ECO:0007669"/>
    <property type="project" value="InterPro"/>
</dbReference>
<dbReference type="InterPro" id="IPR039420">
    <property type="entry name" value="WalR-like"/>
</dbReference>
<dbReference type="InterPro" id="IPR016032">
    <property type="entry name" value="Sig_transdc_resp-reg_C-effctor"/>
</dbReference>
<dbReference type="PANTHER" id="PTHR43214:SF24">
    <property type="entry name" value="TRANSCRIPTIONAL REGULATORY PROTEIN NARL-RELATED"/>
    <property type="match status" value="1"/>
</dbReference>
<proteinExistence type="predicted"/>
<evidence type="ECO:0000256" key="4">
    <source>
        <dbReference type="ARBA" id="ARBA00023163"/>
    </source>
</evidence>
<dbReference type="SMART" id="SM00421">
    <property type="entry name" value="HTH_LUXR"/>
    <property type="match status" value="1"/>
</dbReference>
<dbReference type="GO" id="GO:0006355">
    <property type="term" value="P:regulation of DNA-templated transcription"/>
    <property type="evidence" value="ECO:0007669"/>
    <property type="project" value="InterPro"/>
</dbReference>
<dbReference type="AlphaFoldDB" id="D1BDX3"/>
<feature type="domain" description="HTH luxR-type" evidence="6">
    <location>
        <begin position="146"/>
        <end position="211"/>
    </location>
</feature>
<dbReference type="SUPFAM" id="SSF52172">
    <property type="entry name" value="CheY-like"/>
    <property type="match status" value="1"/>
</dbReference>
<dbReference type="eggNOG" id="COG2197">
    <property type="taxonomic scope" value="Bacteria"/>
</dbReference>
<evidence type="ECO:0000259" key="7">
    <source>
        <dbReference type="PROSITE" id="PS50110"/>
    </source>
</evidence>
<dbReference type="Pfam" id="PF00072">
    <property type="entry name" value="Response_reg"/>
    <property type="match status" value="1"/>
</dbReference>
<dbReference type="CDD" id="cd06170">
    <property type="entry name" value="LuxR_C_like"/>
    <property type="match status" value="1"/>
</dbReference>
<evidence type="ECO:0000256" key="1">
    <source>
        <dbReference type="ARBA" id="ARBA00022553"/>
    </source>
</evidence>
<evidence type="ECO:0000256" key="3">
    <source>
        <dbReference type="ARBA" id="ARBA00023125"/>
    </source>
</evidence>
<dbReference type="STRING" id="446469.Sked_32990"/>
<evidence type="ECO:0000259" key="6">
    <source>
        <dbReference type="PROSITE" id="PS50043"/>
    </source>
</evidence>
<dbReference type="EMBL" id="CP001819">
    <property type="protein sequence ID" value="ACZ23194.1"/>
    <property type="molecule type" value="Genomic_DNA"/>
</dbReference>
<dbReference type="Pfam" id="PF00196">
    <property type="entry name" value="GerE"/>
    <property type="match status" value="1"/>
</dbReference>
<feature type="domain" description="Response regulatory" evidence="7">
    <location>
        <begin position="4"/>
        <end position="119"/>
    </location>
</feature>
<keyword evidence="3" id="KW-0238">DNA-binding</keyword>
<keyword evidence="9" id="KW-1185">Reference proteome</keyword>
<dbReference type="Gene3D" id="3.40.50.2300">
    <property type="match status" value="1"/>
</dbReference>
<name>D1BDX3_SANKS</name>